<evidence type="ECO:0000313" key="2">
    <source>
        <dbReference type="Proteomes" id="UP000800036"/>
    </source>
</evidence>
<reference evidence="1" key="1">
    <citation type="journal article" date="2020" name="Stud. Mycol.">
        <title>101 Dothideomycetes genomes: a test case for predicting lifestyles and emergence of pathogens.</title>
        <authorList>
            <person name="Haridas S."/>
            <person name="Albert R."/>
            <person name="Binder M."/>
            <person name="Bloem J."/>
            <person name="Labutti K."/>
            <person name="Salamov A."/>
            <person name="Andreopoulos B."/>
            <person name="Baker S."/>
            <person name="Barry K."/>
            <person name="Bills G."/>
            <person name="Bluhm B."/>
            <person name="Cannon C."/>
            <person name="Castanera R."/>
            <person name="Culley D."/>
            <person name="Daum C."/>
            <person name="Ezra D."/>
            <person name="Gonzalez J."/>
            <person name="Henrissat B."/>
            <person name="Kuo A."/>
            <person name="Liang C."/>
            <person name="Lipzen A."/>
            <person name="Lutzoni F."/>
            <person name="Magnuson J."/>
            <person name="Mondo S."/>
            <person name="Nolan M."/>
            <person name="Ohm R."/>
            <person name="Pangilinan J."/>
            <person name="Park H.-J."/>
            <person name="Ramirez L."/>
            <person name="Alfaro M."/>
            <person name="Sun H."/>
            <person name="Tritt A."/>
            <person name="Yoshinaga Y."/>
            <person name="Zwiers L.-H."/>
            <person name="Turgeon B."/>
            <person name="Goodwin S."/>
            <person name="Spatafora J."/>
            <person name="Crous P."/>
            <person name="Grigoriev I."/>
        </authorList>
    </citation>
    <scope>NUCLEOTIDE SEQUENCE</scope>
    <source>
        <strain evidence="1">CBS 107.79</strain>
    </source>
</reference>
<sequence>MSPVVVRIITSSIQNIHTRFNMRAPRILFGGIFACLVATRPALHGMIAQAPALPPPTWHGASLNSTSLDSALTWSNTCLSVLEERVQMYHLLVQRYTPLKSNGTYRPSISYRLQLFDNASNILRDSDPKGLTSESPPLIQGCSFSSSQSRCVWGFRIAGHPIVSAVETESENMTLSFGGWNGGPVVFGSTDARADKLPRCWFDDSKKWQYRGGYRVSPRGPVRYSWGDVNGFEESFAHCLW</sequence>
<proteinExistence type="predicted"/>
<dbReference type="EMBL" id="ML976712">
    <property type="protein sequence ID" value="KAF1969166.1"/>
    <property type="molecule type" value="Genomic_DNA"/>
</dbReference>
<evidence type="ECO:0000313" key="1">
    <source>
        <dbReference type="EMBL" id="KAF1969166.1"/>
    </source>
</evidence>
<name>A0A6A5V2A0_9PLEO</name>
<gene>
    <name evidence="1" type="ORF">BU23DRAFT_243813</name>
</gene>
<dbReference type="AlphaFoldDB" id="A0A6A5V2A0"/>
<keyword evidence="2" id="KW-1185">Reference proteome</keyword>
<protein>
    <submittedName>
        <fullName evidence="1">Uncharacterized protein</fullName>
    </submittedName>
</protein>
<accession>A0A6A5V2A0</accession>
<organism evidence="1 2">
    <name type="scientific">Bimuria novae-zelandiae CBS 107.79</name>
    <dbReference type="NCBI Taxonomy" id="1447943"/>
    <lineage>
        <taxon>Eukaryota</taxon>
        <taxon>Fungi</taxon>
        <taxon>Dikarya</taxon>
        <taxon>Ascomycota</taxon>
        <taxon>Pezizomycotina</taxon>
        <taxon>Dothideomycetes</taxon>
        <taxon>Pleosporomycetidae</taxon>
        <taxon>Pleosporales</taxon>
        <taxon>Massarineae</taxon>
        <taxon>Didymosphaeriaceae</taxon>
        <taxon>Bimuria</taxon>
    </lineage>
</organism>
<dbReference type="Proteomes" id="UP000800036">
    <property type="component" value="Unassembled WGS sequence"/>
</dbReference>